<dbReference type="Proteomes" id="UP001642464">
    <property type="component" value="Unassembled WGS sequence"/>
</dbReference>
<accession>A0ABP0QIX3</accession>
<sequence>MAVDDPPPQGAYSAYSVPASLEPIFLSLVDVDDQVISGVRCSETARMRTLPSSYDMDPKLKRCDPTRSQARRMSNLLQEGKRMNQKAESDCRWWTRVRQPLVCPLTNFPIRLLPYPPFKLRCDPQKPSPHTLVDGKFLAMQLIVNGKASGIRELTESDIHALDGYMQRCKLGPWRPGVARNFALEMVSATTQEQRSRAASELRAIRAKTRAELKKLNAIQDNRLAKLLQAPSAEEIKGLKYDEVHIPGLDVLQIAERIRV</sequence>
<reference evidence="1 2" key="1">
    <citation type="submission" date="2024-02" db="EMBL/GenBank/DDBJ databases">
        <authorList>
            <person name="Chen Y."/>
            <person name="Shah S."/>
            <person name="Dougan E. K."/>
            <person name="Thang M."/>
            <person name="Chan C."/>
        </authorList>
    </citation>
    <scope>NUCLEOTIDE SEQUENCE [LARGE SCALE GENOMIC DNA]</scope>
</reference>
<evidence type="ECO:0000313" key="1">
    <source>
        <dbReference type="EMBL" id="CAK9088157.1"/>
    </source>
</evidence>
<organism evidence="1 2">
    <name type="scientific">Durusdinium trenchii</name>
    <dbReference type="NCBI Taxonomy" id="1381693"/>
    <lineage>
        <taxon>Eukaryota</taxon>
        <taxon>Sar</taxon>
        <taxon>Alveolata</taxon>
        <taxon>Dinophyceae</taxon>
        <taxon>Suessiales</taxon>
        <taxon>Symbiodiniaceae</taxon>
        <taxon>Durusdinium</taxon>
    </lineage>
</organism>
<keyword evidence="2" id="KW-1185">Reference proteome</keyword>
<dbReference type="EMBL" id="CAXAMM010039662">
    <property type="protein sequence ID" value="CAK9088157.1"/>
    <property type="molecule type" value="Genomic_DNA"/>
</dbReference>
<comment type="caution">
    <text evidence="1">The sequence shown here is derived from an EMBL/GenBank/DDBJ whole genome shotgun (WGS) entry which is preliminary data.</text>
</comment>
<name>A0ABP0QIX3_9DINO</name>
<proteinExistence type="predicted"/>
<evidence type="ECO:0000313" key="2">
    <source>
        <dbReference type="Proteomes" id="UP001642464"/>
    </source>
</evidence>
<protein>
    <submittedName>
        <fullName evidence="1">Uncharacterized protein</fullName>
    </submittedName>
</protein>
<gene>
    <name evidence="1" type="ORF">SCF082_LOCUS41635</name>
</gene>